<feature type="compositionally biased region" description="Polar residues" evidence="8">
    <location>
        <begin position="496"/>
        <end position="508"/>
    </location>
</feature>
<evidence type="ECO:0000256" key="5">
    <source>
        <dbReference type="ARBA" id="ARBA00023054"/>
    </source>
</evidence>
<feature type="compositionally biased region" description="Low complexity" evidence="8">
    <location>
        <begin position="65"/>
        <end position="75"/>
    </location>
</feature>
<feature type="coiled-coil region" evidence="7">
    <location>
        <begin position="944"/>
        <end position="971"/>
    </location>
</feature>
<keyword evidence="6" id="KW-0206">Cytoskeleton</keyword>
<dbReference type="PANTHER" id="PTHR13924">
    <property type="entry name" value="TRANSFORMING ACIDIC COILED-COIL CONTAINING PROTEIN 1/2"/>
    <property type="match status" value="1"/>
</dbReference>
<feature type="compositionally biased region" description="Polar residues" evidence="8">
    <location>
        <begin position="1481"/>
        <end position="1501"/>
    </location>
</feature>
<feature type="compositionally biased region" description="Polar residues" evidence="8">
    <location>
        <begin position="317"/>
        <end position="327"/>
    </location>
</feature>
<dbReference type="InterPro" id="IPR039915">
    <property type="entry name" value="TACC"/>
</dbReference>
<feature type="region of interest" description="Disordered" evidence="8">
    <location>
        <begin position="618"/>
        <end position="657"/>
    </location>
</feature>
<proteinExistence type="inferred from homology"/>
<evidence type="ECO:0000256" key="8">
    <source>
        <dbReference type="SAM" id="MobiDB-lite"/>
    </source>
</evidence>
<feature type="coiled-coil region" evidence="7">
    <location>
        <begin position="1757"/>
        <end position="1791"/>
    </location>
</feature>
<feature type="region of interest" description="Disordered" evidence="8">
    <location>
        <begin position="154"/>
        <end position="272"/>
    </location>
</feature>
<feature type="compositionally biased region" description="Polar residues" evidence="8">
    <location>
        <begin position="1089"/>
        <end position="1108"/>
    </location>
</feature>
<keyword evidence="3" id="KW-0963">Cytoplasm</keyword>
<feature type="region of interest" description="Disordered" evidence="8">
    <location>
        <begin position="1287"/>
        <end position="1316"/>
    </location>
</feature>
<dbReference type="Pfam" id="PF05010">
    <property type="entry name" value="TACC_C"/>
    <property type="match status" value="1"/>
</dbReference>
<gene>
    <name evidence="10" type="primary">101891306</name>
</gene>
<evidence type="ECO:0000256" key="1">
    <source>
        <dbReference type="ARBA" id="ARBA00004245"/>
    </source>
</evidence>
<evidence type="ECO:0000256" key="6">
    <source>
        <dbReference type="ARBA" id="ARBA00023212"/>
    </source>
</evidence>
<protein>
    <recommendedName>
        <fullName evidence="9">Transforming acidic coiled-coil-containing protein C-terminal domain-containing protein</fullName>
    </recommendedName>
</protein>
<feature type="compositionally biased region" description="Basic and acidic residues" evidence="8">
    <location>
        <begin position="384"/>
        <end position="401"/>
    </location>
</feature>
<feature type="domain" description="Transforming acidic coiled-coil-containing protein C-terminal" evidence="9">
    <location>
        <begin position="1615"/>
        <end position="1821"/>
    </location>
</feature>
<feature type="region of interest" description="Disordered" evidence="8">
    <location>
        <begin position="427"/>
        <end position="455"/>
    </location>
</feature>
<keyword evidence="5 7" id="KW-0175">Coiled coil</keyword>
<feature type="compositionally biased region" description="Basic and acidic residues" evidence="8">
    <location>
        <begin position="175"/>
        <end position="224"/>
    </location>
</feature>
<comment type="subcellular location">
    <subcellularLocation>
        <location evidence="1">Cytoplasm</location>
        <location evidence="1">Cytoskeleton</location>
    </subcellularLocation>
</comment>
<dbReference type="GO" id="GO:0005856">
    <property type="term" value="C:cytoskeleton"/>
    <property type="evidence" value="ECO:0007669"/>
    <property type="project" value="UniProtKB-SubCell"/>
</dbReference>
<feature type="compositionally biased region" description="Low complexity" evidence="8">
    <location>
        <begin position="697"/>
        <end position="732"/>
    </location>
</feature>
<feature type="compositionally biased region" description="Basic and acidic residues" evidence="8">
    <location>
        <begin position="42"/>
        <end position="55"/>
    </location>
</feature>
<evidence type="ECO:0000259" key="9">
    <source>
        <dbReference type="Pfam" id="PF05010"/>
    </source>
</evidence>
<feature type="compositionally biased region" description="Polar residues" evidence="8">
    <location>
        <begin position="529"/>
        <end position="542"/>
    </location>
</feature>
<dbReference type="VEuPathDB" id="VectorBase:MDOA006336"/>
<feature type="compositionally biased region" description="Polar residues" evidence="8">
    <location>
        <begin position="469"/>
        <end position="488"/>
    </location>
</feature>
<evidence type="ECO:0000256" key="4">
    <source>
        <dbReference type="ARBA" id="ARBA00022553"/>
    </source>
</evidence>
<dbReference type="Gene3D" id="1.20.5.1700">
    <property type="match status" value="1"/>
</dbReference>
<reference evidence="10" key="1">
    <citation type="submission" date="2020-05" db="UniProtKB">
        <authorList>
            <consortium name="EnsemblMetazoa"/>
        </authorList>
    </citation>
    <scope>IDENTIFICATION</scope>
    <source>
        <strain evidence="10">Aabys</strain>
    </source>
</reference>
<evidence type="ECO:0000256" key="3">
    <source>
        <dbReference type="ARBA" id="ARBA00022490"/>
    </source>
</evidence>
<feature type="compositionally biased region" description="Low complexity" evidence="8">
    <location>
        <begin position="1109"/>
        <end position="1139"/>
    </location>
</feature>
<evidence type="ECO:0000313" key="10">
    <source>
        <dbReference type="EnsemblMetazoa" id="MDOA006336-PB"/>
    </source>
</evidence>
<feature type="compositionally biased region" description="Basic and acidic residues" evidence="8">
    <location>
        <begin position="1078"/>
        <end position="1088"/>
    </location>
</feature>
<feature type="region of interest" description="Disordered" evidence="8">
    <location>
        <begin position="469"/>
        <end position="582"/>
    </location>
</feature>
<feature type="compositionally biased region" description="Polar residues" evidence="8">
    <location>
        <begin position="359"/>
        <end position="369"/>
    </location>
</feature>
<feature type="compositionally biased region" description="Low complexity" evidence="8">
    <location>
        <begin position="261"/>
        <end position="271"/>
    </location>
</feature>
<feature type="compositionally biased region" description="Basic and acidic residues" evidence="8">
    <location>
        <begin position="514"/>
        <end position="524"/>
    </location>
</feature>
<organism evidence="10">
    <name type="scientific">Musca domestica</name>
    <name type="common">House fly</name>
    <dbReference type="NCBI Taxonomy" id="7370"/>
    <lineage>
        <taxon>Eukaryota</taxon>
        <taxon>Metazoa</taxon>
        <taxon>Ecdysozoa</taxon>
        <taxon>Arthropoda</taxon>
        <taxon>Hexapoda</taxon>
        <taxon>Insecta</taxon>
        <taxon>Pterygota</taxon>
        <taxon>Neoptera</taxon>
        <taxon>Endopterygota</taxon>
        <taxon>Diptera</taxon>
        <taxon>Brachycera</taxon>
        <taxon>Muscomorpha</taxon>
        <taxon>Muscoidea</taxon>
        <taxon>Muscidae</taxon>
        <taxon>Musca</taxon>
    </lineage>
</organism>
<evidence type="ECO:0000256" key="2">
    <source>
        <dbReference type="ARBA" id="ARBA00009423"/>
    </source>
</evidence>
<feature type="region of interest" description="Disordered" evidence="8">
    <location>
        <begin position="1074"/>
        <end position="1171"/>
    </location>
</feature>
<accession>A0A1I8MLZ5</accession>
<feature type="region of interest" description="Disordered" evidence="8">
    <location>
        <begin position="690"/>
        <end position="732"/>
    </location>
</feature>
<feature type="compositionally biased region" description="Polar residues" evidence="8">
    <location>
        <begin position="154"/>
        <end position="174"/>
    </location>
</feature>
<sequence length="1826" mass="201667">MEFISNLIKRPVSLVSGGGEVTDKPQESPTSRPTTIGSFENEENKEKDLKMEKEQQQTTADDSTPRPNSTSRPTTIGSLEDVEILQNKINSLENMEISQEELNSFVKGVQEMENMEVHQKAGGGVVPMENKQQIKTNGKHEEIAFTQKNCVVENSNRTQNQNQDPIGCDLNQNETGDKNVTKEKSPDLNNHAKDSGSCDEQQKHLETLQKNVEQGKTENLKNEDQVLEGQNVSDVKQGDLKNDIPDKNCEDTDNRDSEFKNLNNPENLQNNVMEEKCTDLNNKDKVIEGQNISQEEINKDMLHKICQSTESKDQESENQTNPENPQINVEDITQERAEEKATEIDNTNEEFKKCAASEEQGQMSVQTPTENEESNNSKNSQNIENRKSDAPSSNTEEKEVLDVTEEVEAKAAVGISQIPSNVKIIERELPNSQEASSEKQEDIINSPGAGEQEIPQQLKLEDISAINNQESCQNLNSPHQQSQIQENINKQKENEAQGNILTQNTLEESQTEVKSNDKEKKAEEIPLNLQDNSKGSSEPNRGSQENQSENNSNAEPQELQQTNKDLPNSCDEMPKPQIEISYYEHQEATERPITSLTSSLNGNITDFIGVPEEILKEFDEEYLPPPPPPLLLPPDDDSSMQSQTPSPPPPPPVLTSSMTASQTIDELLSEITDNLTLAGINDEVLAIASPPQKSEHSPLSSKNSLNNSKTTPKTPTNNGAPQQTTAAGPAATSPAVFEANSTLHKFHVDPDLATGLFDDHQQQTAAMESQNTSGVAANKSSNKFVGLTEFDEAKIPELPGDLNPNIEDQYNVTFEECFIPTLTASLKAKELQTKKVRLSLPNEGDNTSMSSANETFADCQDGNGVEDRDPLATTFAEQPALNTTVEVGDGECYESALLDDGDADATMDVGGYQTHAIEEAIASHPQQEIPASLDYEEEPMDVDMNATMEMIQNSAQNIENVEKAIQHAENILQNLEGPTQPIASKMEAKAENKEEEVEIKIIGSIAKPTESSKMTFVINPANIPNKPKDVVQHLEMEKSNHDISLNKSIELPLNKSKTLSSECVISTVNNESGATVEAGEKENLDTTKESTASNSMDQKNLTINVMNTSNSSSVSCKSPTSKLNVTTSLSTSTGSLKSSAPNSPSFPIKKTTSDSSFPQSPKLKIDSPKPTFLEKSDYTANLESKACEDASGNGDMNGTFVHPAPPGKNTNRRTFGVDQASVLPVREENKRLTFNMDESSNNVPAENKRLTFNVQGEEVPPQLGTTFPTKEKSENTRRTFCLNDVSEQSNKTEEAKTRRTFNISSEEPTPMDTSYAPMDVDDNLPQNATMAIEARSNSPALDVTKAMTSAFNETRSQSPSLPTLQARALQNQALANSPPLPTMQKISNSPPLPTMQNRSQSPPLPAASMKNKFIANQSSESLNFIQKRPSIHAEVLSEKEQSNIKMKDEKDIYYEKSTPSPMEEVFTAVSATSTTLTNTSGFSAFDQSSPTTSAQNKSLGQQIPDDEFQGNSNHNARTSLGSSGGVGGFGRSSVTGPALSSSAKLLKERSQEVKQQLLLQQQQQNKRQLPQPGTKKNATMSVDVIKDMSLDNNDCNKTFENSNSTQPDDKQINYKMDELEKKVKNEVLKTEDIEKKLREAEQREEALIKRITEKDKTVAKMTGVIEAYEKAIAELIAEKEQLIQNYEKQLAEVKADRDSNYHHLTSLETTFSDLHVKYEKSKEMTCQLKGNEENLIAENRKNAENLRLQEQRYDKMKNHAMQQLEIANKKLEALAREHQLETTKLKALLKKEEIARSSMSEQLAQKSKENAELVKICDELISGQGS</sequence>
<feature type="compositionally biased region" description="Basic and acidic residues" evidence="8">
    <location>
        <begin position="236"/>
        <end position="259"/>
    </location>
</feature>
<keyword evidence="4" id="KW-0597">Phosphoprotein</keyword>
<dbReference type="GO" id="GO:0007052">
    <property type="term" value="P:mitotic spindle organization"/>
    <property type="evidence" value="ECO:0007669"/>
    <property type="project" value="InterPro"/>
</dbReference>
<comment type="similarity">
    <text evidence="2">Belongs to the TACC family.</text>
</comment>
<feature type="compositionally biased region" description="Basic and acidic residues" evidence="8">
    <location>
        <begin position="333"/>
        <end position="356"/>
    </location>
</feature>
<dbReference type="PANTHER" id="PTHR13924:SF10">
    <property type="entry name" value="TRANSFORMING ACIDIC COILED-COIL PROTEIN, ISOFORM K"/>
    <property type="match status" value="1"/>
</dbReference>
<dbReference type="GO" id="GO:0005737">
    <property type="term" value="C:cytoplasm"/>
    <property type="evidence" value="ECO:0007669"/>
    <property type="project" value="TreeGrafter"/>
</dbReference>
<feature type="region of interest" description="Disordered" evidence="8">
    <location>
        <begin position="1"/>
        <end position="81"/>
    </location>
</feature>
<feature type="coiled-coil region" evidence="7">
    <location>
        <begin position="1616"/>
        <end position="1696"/>
    </location>
</feature>
<dbReference type="InterPro" id="IPR007707">
    <property type="entry name" value="TACC_C"/>
</dbReference>
<feature type="region of interest" description="Disordered" evidence="8">
    <location>
        <begin position="1481"/>
        <end position="1547"/>
    </location>
</feature>
<dbReference type="VEuPathDB" id="VectorBase:MDOMA2_005066"/>
<name>A0A1I8MLZ5_MUSDO</name>
<dbReference type="FunFam" id="1.20.5.1700:FF:000001">
    <property type="entry name" value="Transforming acidic coiled-coil-containing protein 1 isoform 2"/>
    <property type="match status" value="1"/>
</dbReference>
<feature type="region of interest" description="Disordered" evidence="8">
    <location>
        <begin position="288"/>
        <end position="403"/>
    </location>
</feature>
<feature type="compositionally biased region" description="Low complexity" evidence="8">
    <location>
        <begin position="543"/>
        <end position="558"/>
    </location>
</feature>
<feature type="compositionally biased region" description="Pro residues" evidence="8">
    <location>
        <begin position="623"/>
        <end position="632"/>
    </location>
</feature>
<feature type="compositionally biased region" description="Polar residues" evidence="8">
    <location>
        <begin position="27"/>
        <end position="38"/>
    </location>
</feature>
<feature type="region of interest" description="Disordered" evidence="8">
    <location>
        <begin position="1189"/>
        <end position="1214"/>
    </location>
</feature>
<dbReference type="OrthoDB" id="10255048at2759"/>
<evidence type="ECO:0000256" key="7">
    <source>
        <dbReference type="SAM" id="Coils"/>
    </source>
</evidence>
<dbReference type="EnsemblMetazoa" id="MDOA006336-RB">
    <property type="protein sequence ID" value="MDOA006336-PB"/>
    <property type="gene ID" value="MDOA006336"/>
</dbReference>
<feature type="compositionally biased region" description="Low complexity" evidence="8">
    <location>
        <begin position="374"/>
        <end position="383"/>
    </location>
</feature>
<dbReference type="GO" id="GO:0007097">
    <property type="term" value="P:nuclear migration"/>
    <property type="evidence" value="ECO:0007669"/>
    <property type="project" value="TreeGrafter"/>
</dbReference>